<name>A0A2U3NYR7_9MYCO</name>
<protein>
    <submittedName>
        <fullName evidence="1">Uncharacterized protein</fullName>
    </submittedName>
</protein>
<dbReference type="EMBL" id="FUFA01000005">
    <property type="protein sequence ID" value="SPM36660.1"/>
    <property type="molecule type" value="Genomic_DNA"/>
</dbReference>
<accession>A0A2U3NYR7</accession>
<sequence>MAVILRRLLGIGNLPADMRAEVEAEGVLHLVEFVPVTFRFGGSVPGFVTKGNNIRSYAGSLVLTSQRVLGTLSTVPKLAGRAIDQRWDAPQQGPVKAELTLDGLALNVDVGQVDPAFSGQLSLHYKTAIPEAVLTTIPRRSLEFDVPREWVLRAVGVPAPRPA</sequence>
<dbReference type="OrthoDB" id="4742419at2"/>
<dbReference type="Proteomes" id="UP000240988">
    <property type="component" value="Unassembled WGS sequence"/>
</dbReference>
<evidence type="ECO:0000313" key="2">
    <source>
        <dbReference type="Proteomes" id="UP000240988"/>
    </source>
</evidence>
<dbReference type="STRING" id="1841860.GCA_900157375_04504"/>
<evidence type="ECO:0000313" key="1">
    <source>
        <dbReference type="EMBL" id="SPM36660.1"/>
    </source>
</evidence>
<organism evidence="1 2">
    <name type="scientific">Mycobacterium rhizamassiliense</name>
    <dbReference type="NCBI Taxonomy" id="1841860"/>
    <lineage>
        <taxon>Bacteria</taxon>
        <taxon>Bacillati</taxon>
        <taxon>Actinomycetota</taxon>
        <taxon>Actinomycetes</taxon>
        <taxon>Mycobacteriales</taxon>
        <taxon>Mycobacteriaceae</taxon>
        <taxon>Mycobacterium</taxon>
    </lineage>
</organism>
<dbReference type="RefSeq" id="WP_077089313.1">
    <property type="nucleotide sequence ID" value="NZ_LT721901.1"/>
</dbReference>
<gene>
    <name evidence="1" type="ORF">MRAB57_4501</name>
</gene>
<proteinExistence type="predicted"/>
<reference evidence="1 2" key="1">
    <citation type="submission" date="2017-01" db="EMBL/GenBank/DDBJ databases">
        <authorList>
            <consortium name="Urmite Genomes"/>
        </authorList>
    </citation>
    <scope>NUCLEOTIDE SEQUENCE [LARGE SCALE GENOMIC DNA]</scope>
    <source>
        <strain evidence="1 2">AB57</strain>
    </source>
</reference>
<keyword evidence="2" id="KW-1185">Reference proteome</keyword>
<dbReference type="AlphaFoldDB" id="A0A2U3NYR7"/>